<feature type="transmembrane region" description="Helical" evidence="7">
    <location>
        <begin position="189"/>
        <end position="208"/>
    </location>
</feature>
<keyword evidence="5 7" id="KW-1133">Transmembrane helix</keyword>
<feature type="transmembrane region" description="Helical" evidence="7">
    <location>
        <begin position="38"/>
        <end position="55"/>
    </location>
</feature>
<evidence type="ECO:0000313" key="9">
    <source>
        <dbReference type="Proteomes" id="UP000181884"/>
    </source>
</evidence>
<evidence type="ECO:0000256" key="1">
    <source>
        <dbReference type="ARBA" id="ARBA00004141"/>
    </source>
</evidence>
<comment type="caution">
    <text evidence="8">The sequence shown here is derived from an EMBL/GenBank/DDBJ whole genome shotgun (WGS) entry which is preliminary data.</text>
</comment>
<dbReference type="AlphaFoldDB" id="A0A1L8RJW3"/>
<dbReference type="GO" id="GO:0016020">
    <property type="term" value="C:membrane"/>
    <property type="evidence" value="ECO:0007669"/>
    <property type="project" value="UniProtKB-SubCell"/>
</dbReference>
<evidence type="ECO:0000256" key="7">
    <source>
        <dbReference type="SAM" id="Phobius"/>
    </source>
</evidence>
<evidence type="ECO:0000256" key="4">
    <source>
        <dbReference type="ARBA" id="ARBA00022692"/>
    </source>
</evidence>
<feature type="transmembrane region" description="Helical" evidence="7">
    <location>
        <begin position="155"/>
        <end position="177"/>
    </location>
</feature>
<evidence type="ECO:0000256" key="2">
    <source>
        <dbReference type="ARBA" id="ARBA00022448"/>
    </source>
</evidence>
<evidence type="ECO:0000313" key="8">
    <source>
        <dbReference type="EMBL" id="OJG20028.1"/>
    </source>
</evidence>
<dbReference type="Proteomes" id="UP000181884">
    <property type="component" value="Unassembled WGS sequence"/>
</dbReference>
<dbReference type="STRING" id="214095.RU97_GL000261"/>
<evidence type="ECO:0000256" key="6">
    <source>
        <dbReference type="ARBA" id="ARBA00023136"/>
    </source>
</evidence>
<evidence type="ECO:0000256" key="3">
    <source>
        <dbReference type="ARBA" id="ARBA00022475"/>
    </source>
</evidence>
<gene>
    <name evidence="8" type="ORF">RU97_GL000261</name>
</gene>
<dbReference type="GO" id="GO:0055085">
    <property type="term" value="P:transmembrane transport"/>
    <property type="evidence" value="ECO:0007669"/>
    <property type="project" value="InterPro"/>
</dbReference>
<proteinExistence type="predicted"/>
<feature type="transmembrane region" description="Helical" evidence="7">
    <location>
        <begin position="61"/>
        <end position="82"/>
    </location>
</feature>
<accession>A0A1L8RJW3</accession>
<comment type="subcellular location">
    <subcellularLocation>
        <location evidence="1">Membrane</location>
        <topology evidence="1">Multi-pass membrane protein</topology>
    </subcellularLocation>
</comment>
<dbReference type="Pfam" id="PF03547">
    <property type="entry name" value="Mem_trans"/>
    <property type="match status" value="1"/>
</dbReference>
<feature type="transmembrane region" description="Helical" evidence="7">
    <location>
        <begin position="229"/>
        <end position="259"/>
    </location>
</feature>
<dbReference type="PANTHER" id="PTHR36838:SF3">
    <property type="entry name" value="TRANSPORTER AUXIN EFFLUX CARRIER EC FAMILY"/>
    <property type="match status" value="1"/>
</dbReference>
<protein>
    <recommendedName>
        <fullName evidence="10">Transporter</fullName>
    </recommendedName>
</protein>
<feature type="transmembrane region" description="Helical" evidence="7">
    <location>
        <begin position="6"/>
        <end position="26"/>
    </location>
</feature>
<dbReference type="PANTHER" id="PTHR36838">
    <property type="entry name" value="AUXIN EFFLUX CARRIER FAMILY PROTEIN"/>
    <property type="match status" value="1"/>
</dbReference>
<feature type="transmembrane region" description="Helical" evidence="7">
    <location>
        <begin position="279"/>
        <end position="300"/>
    </location>
</feature>
<keyword evidence="9" id="KW-1185">Reference proteome</keyword>
<keyword evidence="6 7" id="KW-0472">Membrane</keyword>
<keyword evidence="2" id="KW-0813">Transport</keyword>
<evidence type="ECO:0008006" key="10">
    <source>
        <dbReference type="Google" id="ProtNLM"/>
    </source>
</evidence>
<sequence>MGTVISNALGLLLMIFLGYLTKRLGILAKADGGTVSRIIIHVTLPAAIIVSLSSLTLSAELLVFILFGFILNVLMILLGGLFSTKSEPLERKFMMYNISGYNIGNFTLPFLQSFFPIGIPFIALFDIGNSFMLAGGSPVLIDRIAGGDRKEKQNVFYVLAHSVPFVTYVAMLVLRLLDWQLPATLLDMVQRIGNANGFLSMFMIGLYLDLRLPRKAWQTIQRVLLSRYAAALVLVLLLQILPLAATHKIVLSVLVLAPIPTFSVINSVQAGVAEETEGFISSLSILISLVLMTAVMLMSLR</sequence>
<name>A0A1L8RJW3_9ENTE</name>
<organism evidence="8 9">
    <name type="scientific">Enterococcus canis</name>
    <dbReference type="NCBI Taxonomy" id="214095"/>
    <lineage>
        <taxon>Bacteria</taxon>
        <taxon>Bacillati</taxon>
        <taxon>Bacillota</taxon>
        <taxon>Bacilli</taxon>
        <taxon>Lactobacillales</taxon>
        <taxon>Enterococcaceae</taxon>
        <taxon>Enterococcus</taxon>
    </lineage>
</organism>
<keyword evidence="4 7" id="KW-0812">Transmembrane</keyword>
<evidence type="ECO:0000256" key="5">
    <source>
        <dbReference type="ARBA" id="ARBA00022989"/>
    </source>
</evidence>
<reference evidence="8 9" key="1">
    <citation type="submission" date="2014-12" db="EMBL/GenBank/DDBJ databases">
        <title>Draft genome sequences of 29 type strains of Enterococci.</title>
        <authorList>
            <person name="Zhong Z."/>
            <person name="Sun Z."/>
            <person name="Liu W."/>
            <person name="Zhang W."/>
            <person name="Zhang H."/>
        </authorList>
    </citation>
    <scope>NUCLEOTIDE SEQUENCE [LARGE SCALE GENOMIC DNA]</scope>
    <source>
        <strain evidence="8 9">DSM 17029</strain>
    </source>
</reference>
<keyword evidence="3" id="KW-1003">Cell membrane</keyword>
<dbReference type="InterPro" id="IPR004776">
    <property type="entry name" value="Mem_transp_PIN-like"/>
</dbReference>
<dbReference type="EMBL" id="JXKH01000001">
    <property type="protein sequence ID" value="OJG20028.1"/>
    <property type="molecule type" value="Genomic_DNA"/>
</dbReference>
<dbReference type="RefSeq" id="WP_067391862.1">
    <property type="nucleotide sequence ID" value="NZ_JXKH01000001.1"/>
</dbReference>